<evidence type="ECO:0000313" key="3">
    <source>
        <dbReference type="Proteomes" id="UP000520767"/>
    </source>
</evidence>
<feature type="domain" description="Aminoglycoside phosphotransferase" evidence="1">
    <location>
        <begin position="37"/>
        <end position="249"/>
    </location>
</feature>
<dbReference type="InterPro" id="IPR011009">
    <property type="entry name" value="Kinase-like_dom_sf"/>
</dbReference>
<dbReference type="Proteomes" id="UP000520767">
    <property type="component" value="Unassembled WGS sequence"/>
</dbReference>
<name>A0A7W7VEB2_9PSEU</name>
<dbReference type="PANTHER" id="PTHR21310">
    <property type="entry name" value="AMINOGLYCOSIDE PHOSPHOTRANSFERASE-RELATED-RELATED"/>
    <property type="match status" value="1"/>
</dbReference>
<dbReference type="GO" id="GO:0016301">
    <property type="term" value="F:kinase activity"/>
    <property type="evidence" value="ECO:0007669"/>
    <property type="project" value="UniProtKB-KW"/>
</dbReference>
<keyword evidence="2" id="KW-0418">Kinase</keyword>
<reference evidence="2 3" key="1">
    <citation type="submission" date="2020-08" db="EMBL/GenBank/DDBJ databases">
        <title>Genomic Encyclopedia of Type Strains, Phase III (KMG-III): the genomes of soil and plant-associated and newly described type strains.</title>
        <authorList>
            <person name="Whitman W."/>
        </authorList>
    </citation>
    <scope>NUCLEOTIDE SEQUENCE [LARGE SCALE GENOMIC DNA]</scope>
    <source>
        <strain evidence="2 3">CECT 8960</strain>
    </source>
</reference>
<comment type="caution">
    <text evidence="2">The sequence shown here is derived from an EMBL/GenBank/DDBJ whole genome shotgun (WGS) entry which is preliminary data.</text>
</comment>
<dbReference type="SUPFAM" id="SSF56112">
    <property type="entry name" value="Protein kinase-like (PK-like)"/>
    <property type="match status" value="1"/>
</dbReference>
<dbReference type="InterPro" id="IPR002575">
    <property type="entry name" value="Aminoglycoside_PTrfase"/>
</dbReference>
<evidence type="ECO:0000259" key="1">
    <source>
        <dbReference type="Pfam" id="PF01636"/>
    </source>
</evidence>
<evidence type="ECO:0000313" key="2">
    <source>
        <dbReference type="EMBL" id="MBB4907078.1"/>
    </source>
</evidence>
<dbReference type="PANTHER" id="PTHR21310:SF40">
    <property type="entry name" value="AMINOGLYCOSIDE PHOSPHOTRANSFERASE DOMAIN-CONTAINING PROTEIN-RELATED"/>
    <property type="match status" value="1"/>
</dbReference>
<organism evidence="2 3">
    <name type="scientific">Actinophytocola algeriensis</name>
    <dbReference type="NCBI Taxonomy" id="1768010"/>
    <lineage>
        <taxon>Bacteria</taxon>
        <taxon>Bacillati</taxon>
        <taxon>Actinomycetota</taxon>
        <taxon>Actinomycetes</taxon>
        <taxon>Pseudonocardiales</taxon>
        <taxon>Pseudonocardiaceae</taxon>
    </lineage>
</organism>
<dbReference type="Pfam" id="PF01636">
    <property type="entry name" value="APH"/>
    <property type="match status" value="1"/>
</dbReference>
<keyword evidence="3" id="KW-1185">Reference proteome</keyword>
<proteinExistence type="predicted"/>
<gene>
    <name evidence="2" type="ORF">FHR82_003298</name>
</gene>
<dbReference type="EMBL" id="JACHJQ010000003">
    <property type="protein sequence ID" value="MBB4907078.1"/>
    <property type="molecule type" value="Genomic_DNA"/>
</dbReference>
<accession>A0A7W7VEB2</accession>
<dbReference type="Gene3D" id="3.90.1200.10">
    <property type="match status" value="1"/>
</dbReference>
<dbReference type="InterPro" id="IPR051678">
    <property type="entry name" value="AGP_Transferase"/>
</dbReference>
<protein>
    <submittedName>
        <fullName evidence="2">Aminoglycoside phosphotransferase (APT) family kinase protein</fullName>
    </submittedName>
</protein>
<dbReference type="RefSeq" id="WP_184811200.1">
    <property type="nucleotide sequence ID" value="NZ_JACHJQ010000003.1"/>
</dbReference>
<dbReference type="AlphaFoldDB" id="A0A7W7VEB2"/>
<sequence length="297" mass="33330">MSSRAALTEETAHDFLVKACEQVRVDPTDAKLVRLGSNAVYRLAEPVIVRISRDADTVENVTRQVQVARWLEQAGYPATRALDVDQPVDADGHPATFWVSVSESEKYAPIRQVADLIRRLHDLEPPSFTLPAAQPFADLDNRLSVLANLDTADADFLRELIGELRNRYDTLEFPLPPGVIHGDANVGNVILSRDGDPVLIDLDGFAVGPREWDLVQTALFYERFGWHTEEEYRTFVDVYGFDIMSWSGYRVLAGYREISMTLWLAGKADADEKAAAEVHKRVESIRSGGSRRDWAPF</sequence>
<keyword evidence="2" id="KW-0808">Transferase</keyword>